<dbReference type="Proteomes" id="UP000283523">
    <property type="component" value="Unassembled WGS sequence"/>
</dbReference>
<dbReference type="Pfam" id="PF06580">
    <property type="entry name" value="His_kinase"/>
    <property type="match status" value="1"/>
</dbReference>
<dbReference type="PANTHER" id="PTHR34220">
    <property type="entry name" value="SENSOR HISTIDINE KINASE YPDA"/>
    <property type="match status" value="1"/>
</dbReference>
<dbReference type="GO" id="GO:0016020">
    <property type="term" value="C:membrane"/>
    <property type="evidence" value="ECO:0007669"/>
    <property type="project" value="InterPro"/>
</dbReference>
<dbReference type="EMBL" id="QXED01000005">
    <property type="protein sequence ID" value="RIV21195.1"/>
    <property type="molecule type" value="Genomic_DNA"/>
</dbReference>
<name>A0A418M611_9BACT</name>
<dbReference type="PANTHER" id="PTHR34220:SF7">
    <property type="entry name" value="SENSOR HISTIDINE KINASE YPDA"/>
    <property type="match status" value="1"/>
</dbReference>
<keyword evidence="1" id="KW-0812">Transmembrane</keyword>
<evidence type="ECO:0000313" key="3">
    <source>
        <dbReference type="EMBL" id="RIV21195.1"/>
    </source>
</evidence>
<organism evidence="3 4">
    <name type="scientific">Fibrisoma montanum</name>
    <dbReference type="NCBI Taxonomy" id="2305895"/>
    <lineage>
        <taxon>Bacteria</taxon>
        <taxon>Pseudomonadati</taxon>
        <taxon>Bacteroidota</taxon>
        <taxon>Cytophagia</taxon>
        <taxon>Cytophagales</taxon>
        <taxon>Spirosomataceae</taxon>
        <taxon>Fibrisoma</taxon>
    </lineage>
</organism>
<keyword evidence="4" id="KW-1185">Reference proteome</keyword>
<feature type="transmembrane region" description="Helical" evidence="1">
    <location>
        <begin position="57"/>
        <end position="76"/>
    </location>
</feature>
<evidence type="ECO:0000256" key="1">
    <source>
        <dbReference type="SAM" id="Phobius"/>
    </source>
</evidence>
<dbReference type="OrthoDB" id="9792992at2"/>
<feature type="transmembrane region" description="Helical" evidence="1">
    <location>
        <begin position="88"/>
        <end position="109"/>
    </location>
</feature>
<evidence type="ECO:0000259" key="2">
    <source>
        <dbReference type="SMART" id="SM00387"/>
    </source>
</evidence>
<keyword evidence="1" id="KW-1133">Transmembrane helix</keyword>
<dbReference type="Pfam" id="PF02518">
    <property type="entry name" value="HATPase_c"/>
    <property type="match status" value="1"/>
</dbReference>
<reference evidence="3 4" key="1">
    <citation type="submission" date="2018-08" db="EMBL/GenBank/DDBJ databases">
        <title>Fibrisoma montanum sp. nov., isolated from Danxia mountain soil.</title>
        <authorList>
            <person name="Huang Y."/>
        </authorList>
    </citation>
    <scope>NUCLEOTIDE SEQUENCE [LARGE SCALE GENOMIC DNA]</scope>
    <source>
        <strain evidence="3 4">HYT19</strain>
    </source>
</reference>
<dbReference type="Gene3D" id="3.30.565.10">
    <property type="entry name" value="Histidine kinase-like ATPase, C-terminal domain"/>
    <property type="match status" value="1"/>
</dbReference>
<comment type="caution">
    <text evidence="3">The sequence shown here is derived from an EMBL/GenBank/DDBJ whole genome shotgun (WGS) entry which is preliminary data.</text>
</comment>
<evidence type="ECO:0000313" key="4">
    <source>
        <dbReference type="Proteomes" id="UP000283523"/>
    </source>
</evidence>
<sequence length="357" mass="40785">MNWNRTILWGITYRQLAFLLGLYSLAALLYDVSLTISQRPWSKTSFLIDFSLEFPRIILDYSLKLLVTIPIWYLLFHRLRHLPLTRRLLLHLILLPLFTITWQVVYYAISDALGIGRLRNNGSIWDTYIGSLFYLVQFGIFHAFAYYRDLQKQQEREAKLRELTLKSELSALKAQLNPHFLYNVFNTISASVPPALEHTREMLAQLSDMFRYQLQASKSETVTVRDELNFVMKYLDLEKARFGDRLRVRLAVADDVLSEHIPPMLLQPLVENSVKHGISPLIDGGEVSIRIERQNGQLHIEVTDTGVGLNGSMQPSTPSGGVGLANTVLRLDKMYGSQVHLINNQPSGLTVAFSIPI</sequence>
<feature type="transmembrane region" description="Helical" evidence="1">
    <location>
        <begin position="16"/>
        <end position="37"/>
    </location>
</feature>
<dbReference type="InterPro" id="IPR050640">
    <property type="entry name" value="Bact_2-comp_sensor_kinase"/>
</dbReference>
<keyword evidence="1" id="KW-0472">Membrane</keyword>
<dbReference type="GO" id="GO:0000155">
    <property type="term" value="F:phosphorelay sensor kinase activity"/>
    <property type="evidence" value="ECO:0007669"/>
    <property type="project" value="InterPro"/>
</dbReference>
<dbReference type="SMART" id="SM00387">
    <property type="entry name" value="HATPase_c"/>
    <property type="match status" value="1"/>
</dbReference>
<feature type="domain" description="Histidine kinase/HSP90-like ATPase" evidence="2">
    <location>
        <begin position="261"/>
        <end position="357"/>
    </location>
</feature>
<dbReference type="InterPro" id="IPR036890">
    <property type="entry name" value="HATPase_C_sf"/>
</dbReference>
<accession>A0A418M611</accession>
<feature type="transmembrane region" description="Helical" evidence="1">
    <location>
        <begin position="129"/>
        <end position="147"/>
    </location>
</feature>
<dbReference type="SUPFAM" id="SSF55874">
    <property type="entry name" value="ATPase domain of HSP90 chaperone/DNA topoisomerase II/histidine kinase"/>
    <property type="match status" value="1"/>
</dbReference>
<dbReference type="RefSeq" id="WP_119668986.1">
    <property type="nucleotide sequence ID" value="NZ_QXED01000005.1"/>
</dbReference>
<dbReference type="AlphaFoldDB" id="A0A418M611"/>
<gene>
    <name evidence="3" type="ORF">DYU11_17365</name>
</gene>
<dbReference type="InterPro" id="IPR003594">
    <property type="entry name" value="HATPase_dom"/>
</dbReference>
<proteinExistence type="predicted"/>
<protein>
    <submittedName>
        <fullName evidence="3">Sensor histidine kinase</fullName>
    </submittedName>
</protein>
<keyword evidence="3" id="KW-0808">Transferase</keyword>
<dbReference type="InterPro" id="IPR010559">
    <property type="entry name" value="Sig_transdc_His_kin_internal"/>
</dbReference>
<keyword evidence="3" id="KW-0418">Kinase</keyword>